<evidence type="ECO:0000256" key="4">
    <source>
        <dbReference type="ARBA" id="ARBA00022729"/>
    </source>
</evidence>
<evidence type="ECO:0000256" key="2">
    <source>
        <dbReference type="ARBA" id="ARBA00008520"/>
    </source>
</evidence>
<reference evidence="7 8" key="1">
    <citation type="submission" date="2024-05" db="EMBL/GenBank/DDBJ databases">
        <title>Neorhizobium sp. Rsf11, a plant growth promoting and heavy metal resistant PAH-degrader.</title>
        <authorList>
            <person name="Golubev S.N."/>
            <person name="Muratova A.Y."/>
            <person name="Markelova M.I."/>
        </authorList>
    </citation>
    <scope>NUCLEOTIDE SEQUENCE [LARGE SCALE GENOMIC DNA]</scope>
    <source>
        <strain evidence="7 8">Rsf11</strain>
    </source>
</reference>
<comment type="caution">
    <text evidence="7">The sequence shown here is derived from an EMBL/GenBank/DDBJ whole genome shotgun (WGS) entry which is preliminary data.</text>
</comment>
<gene>
    <name evidence="7" type="ORF">ABK249_11525</name>
</gene>
<evidence type="ECO:0000256" key="5">
    <source>
        <dbReference type="ARBA" id="ARBA00022764"/>
    </source>
</evidence>
<comment type="similarity">
    <text evidence="2">Belongs to the bacterial solute-binding protein 1 family.</text>
</comment>
<dbReference type="SUPFAM" id="SSF53850">
    <property type="entry name" value="Periplasmic binding protein-like II"/>
    <property type="match status" value="1"/>
</dbReference>
<evidence type="ECO:0000256" key="1">
    <source>
        <dbReference type="ARBA" id="ARBA00004418"/>
    </source>
</evidence>
<dbReference type="RefSeq" id="WP_227702475.1">
    <property type="nucleotide sequence ID" value="NZ_JBEAAL010000006.1"/>
</dbReference>
<dbReference type="EMBL" id="JBEAAL010000006">
    <property type="protein sequence ID" value="MEQ1405563.1"/>
    <property type="molecule type" value="Genomic_DNA"/>
</dbReference>
<evidence type="ECO:0000256" key="6">
    <source>
        <dbReference type="SAM" id="SignalP"/>
    </source>
</evidence>
<dbReference type="InterPro" id="IPR006059">
    <property type="entry name" value="SBP"/>
</dbReference>
<dbReference type="PANTHER" id="PTHR30006">
    <property type="entry name" value="THIAMINE-BINDING PERIPLASMIC PROTEIN-RELATED"/>
    <property type="match status" value="1"/>
</dbReference>
<feature type="chain" id="PRO_5046042449" evidence="6">
    <location>
        <begin position="23"/>
        <end position="349"/>
    </location>
</feature>
<dbReference type="Proteomes" id="UP001496627">
    <property type="component" value="Unassembled WGS sequence"/>
</dbReference>
<evidence type="ECO:0000256" key="3">
    <source>
        <dbReference type="ARBA" id="ARBA00022448"/>
    </source>
</evidence>
<protein>
    <submittedName>
        <fullName evidence="7">ABC transporter substrate-binding protein</fullName>
    </submittedName>
</protein>
<evidence type="ECO:0000313" key="8">
    <source>
        <dbReference type="Proteomes" id="UP001496627"/>
    </source>
</evidence>
<proteinExistence type="inferred from homology"/>
<keyword evidence="3" id="KW-0813">Transport</keyword>
<organism evidence="7 8">
    <name type="scientific">Neorhizobium phenanthreniclasticum</name>
    <dbReference type="NCBI Taxonomy" id="3157917"/>
    <lineage>
        <taxon>Bacteria</taxon>
        <taxon>Pseudomonadati</taxon>
        <taxon>Pseudomonadota</taxon>
        <taxon>Alphaproteobacteria</taxon>
        <taxon>Hyphomicrobiales</taxon>
        <taxon>Rhizobiaceae</taxon>
        <taxon>Rhizobium/Agrobacterium group</taxon>
        <taxon>Neorhizobium</taxon>
    </lineage>
</organism>
<evidence type="ECO:0000313" key="7">
    <source>
        <dbReference type="EMBL" id="MEQ1405563.1"/>
    </source>
</evidence>
<accession>A0ABV0M129</accession>
<keyword evidence="8" id="KW-1185">Reference proteome</keyword>
<name>A0ABV0M129_9HYPH</name>
<feature type="signal peptide" evidence="6">
    <location>
        <begin position="1"/>
        <end position="22"/>
    </location>
</feature>
<keyword evidence="5" id="KW-0574">Periplasm</keyword>
<dbReference type="Gene3D" id="3.40.190.10">
    <property type="entry name" value="Periplasmic binding protein-like II"/>
    <property type="match status" value="2"/>
</dbReference>
<comment type="subcellular location">
    <subcellularLocation>
        <location evidence="1">Periplasm</location>
    </subcellularLocation>
</comment>
<dbReference type="CDD" id="cd13589">
    <property type="entry name" value="PBP2_polyamine_RpCGA009"/>
    <property type="match status" value="1"/>
</dbReference>
<keyword evidence="4 6" id="KW-0732">Signal</keyword>
<sequence>MHLRSVACLLAFTIAAAQPSFADEQIVIATTGGTWERQMREHFFDPFTKETGIKVVTVSGTGAENVARVKAMAATGKVEWDLYQAGEIQAASELHRSLNEDMTAFCSDYVTDKDLLSDACNPSGVLFGYGTTLMVYNTESFPKDGPANWKDFFDVDRFPGPRALPNFNDPWRVMAAALLADGVEPKDLFPLDIDRALKRLNDLRPHIGLWWKTGDQSTQGFRTGEYVIGQIWQTRAAALKQEGQPLAWRQDQAFLVGDRWALIKNAPNRDNAIRFLRYFLDHPQAQAKVCEALTCTPARYSAAAAMGEAARAMVPTSPEVFSRLIKPDAAWINTHTQLLIERWNEWNQQ</sequence>
<dbReference type="Pfam" id="PF13416">
    <property type="entry name" value="SBP_bac_8"/>
    <property type="match status" value="1"/>
</dbReference>
<dbReference type="PANTHER" id="PTHR30006:SF3">
    <property type="entry name" value="THIAMINE-BINDING PERIPLASMIC PROTEIN"/>
    <property type="match status" value="1"/>
</dbReference>